<dbReference type="Pfam" id="PF00564">
    <property type="entry name" value="PB1"/>
    <property type="match status" value="1"/>
</dbReference>
<dbReference type="InterPro" id="IPR000270">
    <property type="entry name" value="PB1_dom"/>
</dbReference>
<proteinExistence type="predicted"/>
<organism evidence="2 3">
    <name type="scientific">Juglans regia</name>
    <name type="common">English walnut</name>
    <dbReference type="NCBI Taxonomy" id="51240"/>
    <lineage>
        <taxon>Eukaryota</taxon>
        <taxon>Viridiplantae</taxon>
        <taxon>Streptophyta</taxon>
        <taxon>Embryophyta</taxon>
        <taxon>Tracheophyta</taxon>
        <taxon>Spermatophyta</taxon>
        <taxon>Magnoliopsida</taxon>
        <taxon>eudicotyledons</taxon>
        <taxon>Gunneridae</taxon>
        <taxon>Pentapetalae</taxon>
        <taxon>rosids</taxon>
        <taxon>fabids</taxon>
        <taxon>Fagales</taxon>
        <taxon>Juglandaceae</taxon>
        <taxon>Juglans</taxon>
    </lineage>
</organism>
<protein>
    <recommendedName>
        <fullName evidence="1">PB1 domain-containing protein</fullName>
    </recommendedName>
</protein>
<comment type="caution">
    <text evidence="2">The sequence shown here is derived from an EMBL/GenBank/DDBJ whole genome shotgun (WGS) entry which is preliminary data.</text>
</comment>
<reference evidence="2" key="1">
    <citation type="submission" date="2015-10" db="EMBL/GenBank/DDBJ databases">
        <authorList>
            <person name="Martinez-Garcia P.J."/>
            <person name="Crepeau M.W."/>
            <person name="Puiu D."/>
            <person name="Gonzalez-Ibeas D."/>
            <person name="Whalen J."/>
            <person name="Stevens K."/>
            <person name="Paul R."/>
            <person name="Butterfield T."/>
            <person name="Britton M."/>
            <person name="Reagan R."/>
            <person name="Chakraborty S."/>
            <person name="Walawage S.L."/>
            <person name="Vasquez-Gross H.A."/>
            <person name="Cardeno C."/>
            <person name="Famula R."/>
            <person name="Pratt K."/>
            <person name="Kuruganti S."/>
            <person name="Aradhya M.K."/>
            <person name="Leslie C.A."/>
            <person name="Dandekar A.M."/>
            <person name="Salzberg S.L."/>
            <person name="Wegrzyn J.L."/>
            <person name="Langley C.H."/>
            <person name="Neale D.B."/>
        </authorList>
    </citation>
    <scope>NUCLEOTIDE SEQUENCE</scope>
    <source>
        <tissue evidence="2">Leaves</tissue>
    </source>
</reference>
<dbReference type="SMART" id="SM00666">
    <property type="entry name" value="PB1"/>
    <property type="match status" value="1"/>
</dbReference>
<dbReference type="AlphaFoldDB" id="A0A834CUB3"/>
<name>A0A834CUB3_JUGRE</name>
<feature type="domain" description="PB1" evidence="1">
    <location>
        <begin position="24"/>
        <end position="107"/>
    </location>
</feature>
<reference evidence="2" key="2">
    <citation type="submission" date="2020-03" db="EMBL/GenBank/DDBJ databases">
        <title>Walnut 2.0.</title>
        <authorList>
            <person name="Marrano A."/>
            <person name="Britton M."/>
            <person name="Zimin A.V."/>
            <person name="Zaini P.A."/>
            <person name="Workman R."/>
            <person name="Puiu D."/>
            <person name="Bianco L."/>
            <person name="Allen B.J."/>
            <person name="Troggio M."/>
            <person name="Leslie C.A."/>
            <person name="Timp W."/>
            <person name="Dendekar A."/>
            <person name="Salzberg S.L."/>
            <person name="Neale D.B."/>
        </authorList>
    </citation>
    <scope>NUCLEOTIDE SEQUENCE</scope>
    <source>
        <tissue evidence="2">Leaves</tissue>
    </source>
</reference>
<dbReference type="Proteomes" id="UP000619265">
    <property type="component" value="Unassembled WGS sequence"/>
</dbReference>
<accession>A0A834CUB3</accession>
<dbReference type="EMBL" id="LIHL02000007">
    <property type="protein sequence ID" value="KAF5464883.1"/>
    <property type="molecule type" value="Genomic_DNA"/>
</dbReference>
<evidence type="ECO:0000313" key="2">
    <source>
        <dbReference type="EMBL" id="KAF5464883.1"/>
    </source>
</evidence>
<sequence length="129" mass="14343">MEVKAIEVKKIIAICQSGGEFVTNKDGSLSYSGGEAFAIDIDQHTQLNDFKSEIAEMFDFSVDNMIIKYFLPGNKKTLITISKDKDLQRMVNFLGDSVTVDVFIMPEEAAARNVSNMPASRAGRLCRKQ</sequence>
<gene>
    <name evidence="2" type="ORF">F2P56_014926</name>
</gene>
<dbReference type="SUPFAM" id="SSF54277">
    <property type="entry name" value="CAD &amp; PB1 domains"/>
    <property type="match status" value="1"/>
</dbReference>
<evidence type="ECO:0000259" key="1">
    <source>
        <dbReference type="SMART" id="SM00666"/>
    </source>
</evidence>
<dbReference type="Gene3D" id="3.10.20.90">
    <property type="entry name" value="Phosphatidylinositol 3-kinase Catalytic Subunit, Chain A, domain 1"/>
    <property type="match status" value="1"/>
</dbReference>
<dbReference type="CDD" id="cd06410">
    <property type="entry name" value="PB1_UP2"/>
    <property type="match status" value="1"/>
</dbReference>
<dbReference type="Gramene" id="Jr07_12760_p2">
    <property type="protein sequence ID" value="cds.Jr07_12760_p2"/>
    <property type="gene ID" value="Jr07_12760"/>
</dbReference>
<evidence type="ECO:0000313" key="3">
    <source>
        <dbReference type="Proteomes" id="UP000619265"/>
    </source>
</evidence>